<feature type="domain" description="RagB/SusD" evidence="6">
    <location>
        <begin position="321"/>
        <end position="461"/>
    </location>
</feature>
<evidence type="ECO:0000256" key="3">
    <source>
        <dbReference type="ARBA" id="ARBA00022729"/>
    </source>
</evidence>
<dbReference type="RefSeq" id="WP_022038628.1">
    <property type="nucleotide sequence ID" value="NZ_JACSPP010000006.1"/>
</dbReference>
<dbReference type="Gene3D" id="1.25.40.390">
    <property type="match status" value="1"/>
</dbReference>
<accession>A0ABR8Y5J7</accession>
<evidence type="ECO:0000259" key="7">
    <source>
        <dbReference type="Pfam" id="PF14322"/>
    </source>
</evidence>
<reference evidence="8 9" key="1">
    <citation type="submission" date="2020-08" db="EMBL/GenBank/DDBJ databases">
        <title>A Genomic Blueprint of the Chicken Gut Microbiome.</title>
        <authorList>
            <person name="Gilroy R."/>
            <person name="Ravi A."/>
            <person name="Getino M."/>
            <person name="Pursley I."/>
            <person name="Horton D.L."/>
            <person name="Alikhan N.-F."/>
            <person name="Baker D."/>
            <person name="Gharbi K."/>
            <person name="Hall N."/>
            <person name="Watson M."/>
            <person name="Adriaenssens E.M."/>
            <person name="Foster-Nyarko E."/>
            <person name="Jarju S."/>
            <person name="Secka A."/>
            <person name="Antonio M."/>
            <person name="Oren A."/>
            <person name="Chaudhuri R."/>
            <person name="La Ragione R.M."/>
            <person name="Hildebrand F."/>
            <person name="Pallen M.J."/>
        </authorList>
    </citation>
    <scope>NUCLEOTIDE SEQUENCE [LARGE SCALE GENOMIC DNA]</scope>
    <source>
        <strain evidence="8 9">Sa1CVN1</strain>
    </source>
</reference>
<evidence type="ECO:0000256" key="5">
    <source>
        <dbReference type="ARBA" id="ARBA00023237"/>
    </source>
</evidence>
<evidence type="ECO:0000256" key="4">
    <source>
        <dbReference type="ARBA" id="ARBA00023136"/>
    </source>
</evidence>
<gene>
    <name evidence="8" type="ORF">H9625_03270</name>
</gene>
<sequence>MQIKHLIYTLLAGVSFSACNLLGPVDDIHPDYVLTDDNVITDANSAEYLLNGIYQYYRQREFASLRPAMFILTGTLLNSDVEGSTNFANNDVRIENNAVLNYYTVLYSIINQANSLIVQLENKRPQGLSDTRKSEILGEAYFHKAFAEVMLLRAFGEFWDQKSEYGIILYNEPVRDNSEAKGRSTVAECYSQILSDLKQAEQAPAYAGMAYKVNKITVNALKARVLLYLNRYAEAAQTAQATIDEALGSGMALESNYLNIFSQGFSSHELLMAPYVSYPQEQIYGSKVTDAAMRGFGTTIKLIAEELDPTGNDPRYTQTYLSTEAGNLLQKYVLNDAATGDNNTYYLMRLAEVYLIKAEAEARNGQYAAARMALKPLTDRAGYAAGYVDTIADNDLLLAIFRHKYLELSAENYEEWYDMVRYSQLDGTDFVSLGYVHSMAHLNLPIPRSALSGNKLLEQNPSYTLN</sequence>
<dbReference type="InterPro" id="IPR033985">
    <property type="entry name" value="SusD-like_N"/>
</dbReference>
<evidence type="ECO:0000313" key="9">
    <source>
        <dbReference type="Proteomes" id="UP000620874"/>
    </source>
</evidence>
<keyword evidence="5" id="KW-0998">Cell outer membrane</keyword>
<protein>
    <submittedName>
        <fullName evidence="8">RagB/SusD family nutrient uptake outer membrane protein</fullName>
    </submittedName>
</protein>
<dbReference type="InterPro" id="IPR011990">
    <property type="entry name" value="TPR-like_helical_dom_sf"/>
</dbReference>
<dbReference type="Pfam" id="PF07980">
    <property type="entry name" value="SusD_RagB"/>
    <property type="match status" value="1"/>
</dbReference>
<dbReference type="SUPFAM" id="SSF48452">
    <property type="entry name" value="TPR-like"/>
    <property type="match status" value="1"/>
</dbReference>
<evidence type="ECO:0000256" key="1">
    <source>
        <dbReference type="ARBA" id="ARBA00004442"/>
    </source>
</evidence>
<keyword evidence="4" id="KW-0472">Membrane</keyword>
<name>A0ABR8Y5J7_9BACT</name>
<proteinExistence type="inferred from homology"/>
<evidence type="ECO:0000259" key="6">
    <source>
        <dbReference type="Pfam" id="PF07980"/>
    </source>
</evidence>
<keyword evidence="3" id="KW-0732">Signal</keyword>
<organism evidence="8 9">
    <name type="scientific">Phocaeicola intestinalis</name>
    <dbReference type="NCBI Taxonomy" id="2762212"/>
    <lineage>
        <taxon>Bacteria</taxon>
        <taxon>Pseudomonadati</taxon>
        <taxon>Bacteroidota</taxon>
        <taxon>Bacteroidia</taxon>
        <taxon>Bacteroidales</taxon>
        <taxon>Bacteroidaceae</taxon>
        <taxon>Phocaeicola</taxon>
    </lineage>
</organism>
<dbReference type="PROSITE" id="PS51257">
    <property type="entry name" value="PROKAR_LIPOPROTEIN"/>
    <property type="match status" value="1"/>
</dbReference>
<keyword evidence="9" id="KW-1185">Reference proteome</keyword>
<comment type="similarity">
    <text evidence="2">Belongs to the SusD family.</text>
</comment>
<dbReference type="Proteomes" id="UP000620874">
    <property type="component" value="Unassembled WGS sequence"/>
</dbReference>
<dbReference type="InterPro" id="IPR012944">
    <property type="entry name" value="SusD_RagB_dom"/>
</dbReference>
<comment type="subcellular location">
    <subcellularLocation>
        <location evidence="1">Cell outer membrane</location>
    </subcellularLocation>
</comment>
<comment type="caution">
    <text evidence="8">The sequence shown here is derived from an EMBL/GenBank/DDBJ whole genome shotgun (WGS) entry which is preliminary data.</text>
</comment>
<dbReference type="Pfam" id="PF14322">
    <property type="entry name" value="SusD-like_3"/>
    <property type="match status" value="1"/>
</dbReference>
<feature type="domain" description="SusD-like N-terminal" evidence="7">
    <location>
        <begin position="84"/>
        <end position="227"/>
    </location>
</feature>
<dbReference type="EMBL" id="JACSPP010000006">
    <property type="protein sequence ID" value="MBD8039478.1"/>
    <property type="molecule type" value="Genomic_DNA"/>
</dbReference>
<evidence type="ECO:0000256" key="2">
    <source>
        <dbReference type="ARBA" id="ARBA00006275"/>
    </source>
</evidence>
<evidence type="ECO:0000313" key="8">
    <source>
        <dbReference type="EMBL" id="MBD8039478.1"/>
    </source>
</evidence>